<keyword evidence="3" id="KW-1185">Reference proteome</keyword>
<evidence type="ECO:0000313" key="2">
    <source>
        <dbReference type="EMBL" id="KAH9302159.1"/>
    </source>
</evidence>
<comment type="caution">
    <text evidence="2">The sequence shown here is derived from an EMBL/GenBank/DDBJ whole genome shotgun (WGS) entry which is preliminary data.</text>
</comment>
<feature type="non-terminal residue" evidence="2">
    <location>
        <position position="1"/>
    </location>
</feature>
<dbReference type="Proteomes" id="UP000824469">
    <property type="component" value="Unassembled WGS sequence"/>
</dbReference>
<evidence type="ECO:0000313" key="3">
    <source>
        <dbReference type="Proteomes" id="UP000824469"/>
    </source>
</evidence>
<organism evidence="2 3">
    <name type="scientific">Taxus chinensis</name>
    <name type="common">Chinese yew</name>
    <name type="synonym">Taxus wallichiana var. chinensis</name>
    <dbReference type="NCBI Taxonomy" id="29808"/>
    <lineage>
        <taxon>Eukaryota</taxon>
        <taxon>Viridiplantae</taxon>
        <taxon>Streptophyta</taxon>
        <taxon>Embryophyta</taxon>
        <taxon>Tracheophyta</taxon>
        <taxon>Spermatophyta</taxon>
        <taxon>Pinopsida</taxon>
        <taxon>Pinidae</taxon>
        <taxon>Conifers II</taxon>
        <taxon>Cupressales</taxon>
        <taxon>Taxaceae</taxon>
        <taxon>Taxus</taxon>
    </lineage>
</organism>
<sequence>EYMAHQASSERTRSRTHSVEIIGGHRALRQDQGEATSSRRSAPGDVPVGAQPQPLTGGE</sequence>
<dbReference type="AlphaFoldDB" id="A0AA38CT86"/>
<reference evidence="2 3" key="1">
    <citation type="journal article" date="2021" name="Nat. Plants">
        <title>The Taxus genome provides insights into paclitaxel biosynthesis.</title>
        <authorList>
            <person name="Xiong X."/>
            <person name="Gou J."/>
            <person name="Liao Q."/>
            <person name="Li Y."/>
            <person name="Zhou Q."/>
            <person name="Bi G."/>
            <person name="Li C."/>
            <person name="Du R."/>
            <person name="Wang X."/>
            <person name="Sun T."/>
            <person name="Guo L."/>
            <person name="Liang H."/>
            <person name="Lu P."/>
            <person name="Wu Y."/>
            <person name="Zhang Z."/>
            <person name="Ro D.K."/>
            <person name="Shang Y."/>
            <person name="Huang S."/>
            <person name="Yan J."/>
        </authorList>
    </citation>
    <scope>NUCLEOTIDE SEQUENCE [LARGE SCALE GENOMIC DNA]</scope>
    <source>
        <strain evidence="2">Ta-2019</strain>
    </source>
</reference>
<gene>
    <name evidence="2" type="ORF">KI387_013742</name>
</gene>
<name>A0AA38CT86_TAXCH</name>
<feature type="region of interest" description="Disordered" evidence="1">
    <location>
        <begin position="1"/>
        <end position="59"/>
    </location>
</feature>
<accession>A0AA38CT86</accession>
<dbReference type="EMBL" id="JAHRHJ020000009">
    <property type="protein sequence ID" value="KAH9302159.1"/>
    <property type="molecule type" value="Genomic_DNA"/>
</dbReference>
<evidence type="ECO:0000256" key="1">
    <source>
        <dbReference type="SAM" id="MobiDB-lite"/>
    </source>
</evidence>
<proteinExistence type="predicted"/>
<feature type="non-terminal residue" evidence="2">
    <location>
        <position position="59"/>
    </location>
</feature>
<protein>
    <submittedName>
        <fullName evidence="2">Uncharacterized protein</fullName>
    </submittedName>
</protein>